<keyword evidence="12" id="KW-1185">Reference proteome</keyword>
<dbReference type="Pfam" id="PF06160">
    <property type="entry name" value="EzrA"/>
    <property type="match status" value="1"/>
</dbReference>
<evidence type="ECO:0000256" key="4">
    <source>
        <dbReference type="ARBA" id="ARBA00022989"/>
    </source>
</evidence>
<dbReference type="GO" id="GO:0005886">
    <property type="term" value="C:plasma membrane"/>
    <property type="evidence" value="ECO:0007669"/>
    <property type="project" value="UniProtKB-SubCell"/>
</dbReference>
<evidence type="ECO:0000256" key="9">
    <source>
        <dbReference type="SAM" id="Coils"/>
    </source>
</evidence>
<keyword evidence="4 10" id="KW-1133">Transmembrane helix</keyword>
<reference evidence="11 12" key="1">
    <citation type="journal article" date="2015" name="Stand. Genomic Sci.">
        <title>Genomic Encyclopedia of Bacterial and Archaeal Type Strains, Phase III: the genomes of soil and plant-associated and newly described type strains.</title>
        <authorList>
            <person name="Whitman W.B."/>
            <person name="Woyke T."/>
            <person name="Klenk H.P."/>
            <person name="Zhou Y."/>
            <person name="Lilburn T.G."/>
            <person name="Beck B.J."/>
            <person name="De Vos P."/>
            <person name="Vandamme P."/>
            <person name="Eisen J.A."/>
            <person name="Garrity G."/>
            <person name="Hugenholtz P."/>
            <person name="Kyrpides N.C."/>
        </authorList>
    </citation>
    <scope>NUCLEOTIDE SEQUENCE [LARGE SCALE GENOMIC DNA]</scope>
    <source>
        <strain evidence="11 12">CGMCC 1.10116</strain>
    </source>
</reference>
<evidence type="ECO:0000256" key="8">
    <source>
        <dbReference type="ARBA" id="ARBA00023306"/>
    </source>
</evidence>
<dbReference type="NCBIfam" id="NF003413">
    <property type="entry name" value="PRK04778.1-7"/>
    <property type="match status" value="1"/>
</dbReference>
<keyword evidence="6 10" id="KW-0472">Membrane</keyword>
<evidence type="ECO:0000256" key="2">
    <source>
        <dbReference type="ARBA" id="ARBA00022618"/>
    </source>
</evidence>
<dbReference type="AlphaFoldDB" id="A0A562QJP1"/>
<keyword evidence="8" id="KW-0131">Cell cycle</keyword>
<comment type="caution">
    <text evidence="11">The sequence shown here is derived from an EMBL/GenBank/DDBJ whole genome shotgun (WGS) entry which is preliminary data.</text>
</comment>
<evidence type="ECO:0000256" key="1">
    <source>
        <dbReference type="ARBA" id="ARBA00004162"/>
    </source>
</evidence>
<dbReference type="GO" id="GO:0000917">
    <property type="term" value="P:division septum assembly"/>
    <property type="evidence" value="ECO:0007669"/>
    <property type="project" value="UniProtKB-KW"/>
</dbReference>
<dbReference type="InterPro" id="IPR010379">
    <property type="entry name" value="EzrA"/>
</dbReference>
<gene>
    <name evidence="11" type="ORF">IQ10_01646</name>
</gene>
<proteinExistence type="predicted"/>
<dbReference type="GO" id="GO:0000921">
    <property type="term" value="P:septin ring assembly"/>
    <property type="evidence" value="ECO:0007669"/>
    <property type="project" value="InterPro"/>
</dbReference>
<evidence type="ECO:0000313" key="12">
    <source>
        <dbReference type="Proteomes" id="UP000315711"/>
    </source>
</evidence>
<keyword evidence="3 10" id="KW-0812">Transmembrane</keyword>
<evidence type="ECO:0000313" key="11">
    <source>
        <dbReference type="EMBL" id="TWI56951.1"/>
    </source>
</evidence>
<name>A0A562QJP1_9BACI</name>
<sequence>MSYLIYTAIAVIAILVIVSAIFRKRTYKEVDRLEEWKNEIINRAIPDEIGKVKQLQMSGQTEEKFEEWRNEWDDIVVTILPQIEEQLFDIEELATKNRFNNAKQLITTVENRLNGIEVQLTQMLGEIDQLVQSEQQNRTEIDDVKASYKKLYAALMKKRGSLGQGLAAFDERFDKVNNLLTSFDEATAEGSYLQARDHLVEANDLLTETESLLERYPKLLVQIETTIPSEIKNIREGMEEMEIAGYKLEAFALHPRIDLFHEELVALKEEMASLKCDEVEQRLKELSEQIEQVYEALEYEVQSKQYVTDKLSELNERVEQVNQRSEELAQETEQIQQSYHLSEEHFKAQDKMKEKVFDLTKQLDVLEDMSLNEKQTFTSIREMVDEWQVEMEKLSTSVERDKESLFALREDEWRAKETLRTLRDTMLETKRMVQKSNIPGLPQKSLMQLDQAEQKLMEASVQLEQVPLELGRVNVLVQEAVGLVNENEELIKETIHQAALAEKIIQFGNRYRSRSQAVEAGLIDAEQYFRQFEYEEAIECAVQVIKVYEPDVLERVEEYVSA</sequence>
<feature type="transmembrane region" description="Helical" evidence="10">
    <location>
        <begin position="6"/>
        <end position="22"/>
    </location>
</feature>
<evidence type="ECO:0000256" key="5">
    <source>
        <dbReference type="ARBA" id="ARBA00023054"/>
    </source>
</evidence>
<keyword evidence="7" id="KW-0717">Septation</keyword>
<dbReference type="EMBL" id="VLKZ01000004">
    <property type="protein sequence ID" value="TWI56951.1"/>
    <property type="molecule type" value="Genomic_DNA"/>
</dbReference>
<comment type="subcellular location">
    <subcellularLocation>
        <location evidence="1">Cell membrane</location>
        <topology evidence="1">Single-pass membrane protein</topology>
    </subcellularLocation>
</comment>
<keyword evidence="5 9" id="KW-0175">Coiled coil</keyword>
<accession>A0A562QJP1</accession>
<evidence type="ECO:0000256" key="3">
    <source>
        <dbReference type="ARBA" id="ARBA00022692"/>
    </source>
</evidence>
<organism evidence="11 12">
    <name type="scientific">Halalkalibacter nanhaiisediminis</name>
    <dbReference type="NCBI Taxonomy" id="688079"/>
    <lineage>
        <taxon>Bacteria</taxon>
        <taxon>Bacillati</taxon>
        <taxon>Bacillota</taxon>
        <taxon>Bacilli</taxon>
        <taxon>Bacillales</taxon>
        <taxon>Bacillaceae</taxon>
        <taxon>Halalkalibacter</taxon>
    </lineage>
</organism>
<evidence type="ECO:0000256" key="10">
    <source>
        <dbReference type="SAM" id="Phobius"/>
    </source>
</evidence>
<dbReference type="GO" id="GO:0005940">
    <property type="term" value="C:septin ring"/>
    <property type="evidence" value="ECO:0007669"/>
    <property type="project" value="InterPro"/>
</dbReference>
<keyword evidence="2" id="KW-0132">Cell division</keyword>
<protein>
    <submittedName>
        <fullName evidence="11">Septation ring formation regulator</fullName>
    </submittedName>
</protein>
<feature type="coiled-coil region" evidence="9">
    <location>
        <begin position="257"/>
        <end position="338"/>
    </location>
</feature>
<evidence type="ECO:0000256" key="7">
    <source>
        <dbReference type="ARBA" id="ARBA00023210"/>
    </source>
</evidence>
<dbReference type="OrthoDB" id="1654473at2"/>
<dbReference type="Proteomes" id="UP000315711">
    <property type="component" value="Unassembled WGS sequence"/>
</dbReference>
<evidence type="ECO:0000256" key="6">
    <source>
        <dbReference type="ARBA" id="ARBA00023136"/>
    </source>
</evidence>
<dbReference type="RefSeq" id="WP_144449981.1">
    <property type="nucleotide sequence ID" value="NZ_VLKZ01000004.1"/>
</dbReference>